<dbReference type="Gene3D" id="2.60.210.10">
    <property type="entry name" value="Apoptosis, Tumor Necrosis Factor Receptor Associated Protein 2, Chain A"/>
    <property type="match status" value="1"/>
</dbReference>
<sequence length="280" mass="30940">MNLICTHLRHEPQAVSSVCLLKIDGCPLFNWEDTKYVAYRWEVDGYEWEIRFYPTLLRADHCHFDMSVDLVFLREARGNKVTAILSVRLVDPTGVLQPSAEKTSLPKSFEHPSDSSGKLPIMTRFDAHSFGYLKNGSVAVECTVTVFRAQDTIHMPSSSDLHKDLGEILRSEAGADVTFIVSGESLAAHRILLAARYGIDRLKVMCERRLTLGVDAGTVATMLALAEQHGCSQLKAKCLEFIVGASPEILGSVLATEGFKSLEASLLTELFMAAHGRIKK</sequence>
<organism evidence="4 5">
    <name type="scientific">Eragrostis curvula</name>
    <name type="common">weeping love grass</name>
    <dbReference type="NCBI Taxonomy" id="38414"/>
    <lineage>
        <taxon>Eukaryota</taxon>
        <taxon>Viridiplantae</taxon>
        <taxon>Streptophyta</taxon>
        <taxon>Embryophyta</taxon>
        <taxon>Tracheophyta</taxon>
        <taxon>Spermatophyta</taxon>
        <taxon>Magnoliopsida</taxon>
        <taxon>Liliopsida</taxon>
        <taxon>Poales</taxon>
        <taxon>Poaceae</taxon>
        <taxon>PACMAD clade</taxon>
        <taxon>Chloridoideae</taxon>
        <taxon>Eragrostideae</taxon>
        <taxon>Eragrostidinae</taxon>
        <taxon>Eragrostis</taxon>
    </lineage>
</organism>
<dbReference type="Pfam" id="PF24570">
    <property type="entry name" value="BACK_BPM_SPOP"/>
    <property type="match status" value="1"/>
</dbReference>
<comment type="similarity">
    <text evidence="2">Belongs to the Tdpoz family.</text>
</comment>
<name>A0A5J9WN75_9POAL</name>
<evidence type="ECO:0000256" key="2">
    <source>
        <dbReference type="ARBA" id="ARBA00010846"/>
    </source>
</evidence>
<dbReference type="OrthoDB" id="6359943at2759"/>
<comment type="pathway">
    <text evidence="1">Protein modification; protein ubiquitination.</text>
</comment>
<dbReference type="InterPro" id="IPR008974">
    <property type="entry name" value="TRAF-like"/>
</dbReference>
<keyword evidence="5" id="KW-1185">Reference proteome</keyword>
<feature type="non-terminal residue" evidence="4">
    <location>
        <position position="1"/>
    </location>
</feature>
<evidence type="ECO:0000313" key="4">
    <source>
        <dbReference type="EMBL" id="TVU50162.1"/>
    </source>
</evidence>
<dbReference type="Proteomes" id="UP000324897">
    <property type="component" value="Chromosome 6"/>
</dbReference>
<gene>
    <name evidence="4" type="ORF">EJB05_01522</name>
</gene>
<dbReference type="InterPro" id="IPR011333">
    <property type="entry name" value="SKP1/BTB/POZ_sf"/>
</dbReference>
<reference evidence="4 5" key="1">
    <citation type="journal article" date="2019" name="Sci. Rep.">
        <title>A high-quality genome of Eragrostis curvula grass provides insights into Poaceae evolution and supports new strategies to enhance forage quality.</title>
        <authorList>
            <person name="Carballo J."/>
            <person name="Santos B.A.C.M."/>
            <person name="Zappacosta D."/>
            <person name="Garbus I."/>
            <person name="Selva J.P."/>
            <person name="Gallo C.A."/>
            <person name="Diaz A."/>
            <person name="Albertini E."/>
            <person name="Caccamo M."/>
            <person name="Echenique V."/>
        </authorList>
    </citation>
    <scope>NUCLEOTIDE SEQUENCE [LARGE SCALE GENOMIC DNA]</scope>
    <source>
        <strain evidence="5">cv. Victoria</strain>
        <tissue evidence="4">Leaf</tissue>
    </source>
</reference>
<dbReference type="GO" id="GO:0016567">
    <property type="term" value="P:protein ubiquitination"/>
    <property type="evidence" value="ECO:0007669"/>
    <property type="project" value="InterPro"/>
</dbReference>
<dbReference type="InterPro" id="IPR045005">
    <property type="entry name" value="BPM1-6"/>
</dbReference>
<dbReference type="PANTHER" id="PTHR26379:SF180">
    <property type="entry name" value="TRAF TRANSCRIPTION FACTOR"/>
    <property type="match status" value="1"/>
</dbReference>
<protein>
    <recommendedName>
        <fullName evidence="3">BPM/SPOP BACK domain-containing protein</fullName>
    </recommendedName>
</protein>
<dbReference type="InterPro" id="IPR002083">
    <property type="entry name" value="MATH/TRAF_dom"/>
</dbReference>
<dbReference type="Gene3D" id="1.25.40.420">
    <property type="match status" value="1"/>
</dbReference>
<dbReference type="SUPFAM" id="SSF54695">
    <property type="entry name" value="POZ domain"/>
    <property type="match status" value="1"/>
</dbReference>
<dbReference type="InterPro" id="IPR056423">
    <property type="entry name" value="BACK_BPM_SPOP"/>
</dbReference>
<evidence type="ECO:0000256" key="1">
    <source>
        <dbReference type="ARBA" id="ARBA00004906"/>
    </source>
</evidence>
<proteinExistence type="inferred from homology"/>
<dbReference type="PANTHER" id="PTHR26379">
    <property type="entry name" value="BTB/POZ AND MATH DOMAIN-CONTAINING PROTEIN 1"/>
    <property type="match status" value="1"/>
</dbReference>
<evidence type="ECO:0000313" key="5">
    <source>
        <dbReference type="Proteomes" id="UP000324897"/>
    </source>
</evidence>
<dbReference type="Gene3D" id="3.30.710.10">
    <property type="entry name" value="Potassium Channel Kv1.1, Chain A"/>
    <property type="match status" value="1"/>
</dbReference>
<feature type="domain" description="BPM/SPOP BACK" evidence="3">
    <location>
        <begin position="218"/>
        <end position="265"/>
    </location>
</feature>
<evidence type="ECO:0000259" key="3">
    <source>
        <dbReference type="Pfam" id="PF24570"/>
    </source>
</evidence>
<dbReference type="CDD" id="cd00121">
    <property type="entry name" value="MATH"/>
    <property type="match status" value="1"/>
</dbReference>
<dbReference type="EMBL" id="RWGY01000002">
    <property type="protein sequence ID" value="TVU50162.1"/>
    <property type="molecule type" value="Genomic_DNA"/>
</dbReference>
<accession>A0A5J9WN75</accession>
<dbReference type="AlphaFoldDB" id="A0A5J9WN75"/>
<dbReference type="SUPFAM" id="SSF49599">
    <property type="entry name" value="TRAF domain-like"/>
    <property type="match status" value="1"/>
</dbReference>
<dbReference type="Gramene" id="TVU50162">
    <property type="protein sequence ID" value="TVU50162"/>
    <property type="gene ID" value="EJB05_01522"/>
</dbReference>
<comment type="caution">
    <text evidence="4">The sequence shown here is derived from an EMBL/GenBank/DDBJ whole genome shotgun (WGS) entry which is preliminary data.</text>
</comment>